<dbReference type="InterPro" id="IPR003591">
    <property type="entry name" value="Leu-rich_rpt_typical-subtyp"/>
</dbReference>
<sequence length="662" mass="74888">MQVPFQNMTGIKVINASHNYIAEVPKNCFPKLYELHTIDISYNNISLIANGVFQTLFSLRFLNLSHNSLTEIKSSAFGTLPTLLDMNLSHNKLISIVRGALAKLTSLRFLDLSHNKLEKLFQIPISLNELNLESNLLTGIPAGTWPVMNSLLFLNLNDNQIGDSLSAQSFTGLLVLQRLLLNRNGITVPPIECLAGMSTLQYLHLEQNNITTLDKSAFGKLPVLFELNLQANGVQEISKRSFEGLLQLLTLNLSSNAIKSIPMDAFIGLPSLRKLDLSFNQISKLDNKTNGVLDDLLSLEELNLSHNKISFVTKKTFPSNQYIPYNLKRLDLSFNQMPVLTYDITFGTKKLLSLNISNNNINEIRRGVLANFTELQSLDLSNNELSNLASEAHVFDLPKNLININLRNNQIYKIPIPNFKKDLQFENIDLRNNKLTDFPQLLVLMLRNGTNVYFAGNPLDCICAARPLKHFMMEKSKLDYDLENIECGTPSFHKDQRLAEVLDENLQCLLEDRDQYKGVAFQELSDVQFRDIKIADYGNLTVRFFVTAARDIADFVIYIRNNENDVLYQGEAAYNERTHEIPIETIRDKIKGQKAEICIISKNSNGITGRWFSAQCTNLPDLKQKRKGIFTFTAFSSANYKTPNTMISTIISLLLFLTITLC</sequence>
<name>A0A0K8UFK7_BACLA</name>
<dbReference type="EMBL" id="GDHF01027184">
    <property type="protein sequence ID" value="JAI25130.1"/>
    <property type="molecule type" value="Transcribed_RNA"/>
</dbReference>
<dbReference type="OrthoDB" id="5789657at2759"/>
<dbReference type="InterPro" id="IPR001611">
    <property type="entry name" value="Leu-rich_rpt"/>
</dbReference>
<dbReference type="PANTHER" id="PTHR24366">
    <property type="entry name" value="IG(IMMUNOGLOBULIN) AND LRR(LEUCINE RICH REPEAT) DOMAINS"/>
    <property type="match status" value="1"/>
</dbReference>
<reference evidence="3" key="1">
    <citation type="submission" date="2015-06" db="EMBL/GenBank/DDBJ databases">
        <authorList>
            <person name="Hoefler B.C."/>
            <person name="Straight P.D."/>
        </authorList>
    </citation>
    <scope>NUCLEOTIDE SEQUENCE</scope>
</reference>
<dbReference type="Pfam" id="PF13855">
    <property type="entry name" value="LRR_8"/>
    <property type="match status" value="4"/>
</dbReference>
<accession>A0A0K8UFK7</accession>
<dbReference type="SMART" id="SM00365">
    <property type="entry name" value="LRR_SD22"/>
    <property type="match status" value="3"/>
</dbReference>
<dbReference type="PRINTS" id="PR00019">
    <property type="entry name" value="LEURICHRPT"/>
</dbReference>
<keyword evidence="2" id="KW-0677">Repeat</keyword>
<evidence type="ECO:0000313" key="3">
    <source>
        <dbReference type="EMBL" id="JAI25130.1"/>
    </source>
</evidence>
<dbReference type="Gene3D" id="3.80.10.10">
    <property type="entry name" value="Ribonuclease Inhibitor"/>
    <property type="match status" value="5"/>
</dbReference>
<dbReference type="PANTHER" id="PTHR24366:SF170">
    <property type="entry name" value="RE50361P"/>
    <property type="match status" value="1"/>
</dbReference>
<dbReference type="FunFam" id="3.80.10.10:FF:001164">
    <property type="entry name" value="GH01279p"/>
    <property type="match status" value="1"/>
</dbReference>
<evidence type="ECO:0000256" key="1">
    <source>
        <dbReference type="ARBA" id="ARBA00022614"/>
    </source>
</evidence>
<dbReference type="SUPFAM" id="SSF52058">
    <property type="entry name" value="L domain-like"/>
    <property type="match status" value="2"/>
</dbReference>
<dbReference type="AlphaFoldDB" id="A0A0K8UFK7"/>
<dbReference type="Pfam" id="PF00560">
    <property type="entry name" value="LRR_1"/>
    <property type="match status" value="2"/>
</dbReference>
<proteinExistence type="predicted"/>
<evidence type="ECO:0000256" key="2">
    <source>
        <dbReference type="ARBA" id="ARBA00022737"/>
    </source>
</evidence>
<dbReference type="InterPro" id="IPR032675">
    <property type="entry name" value="LRR_dom_sf"/>
</dbReference>
<organism evidence="3">
    <name type="scientific">Bactrocera latifrons</name>
    <name type="common">Malaysian fruit fly</name>
    <name type="synonym">Chaetodacus latifrons</name>
    <dbReference type="NCBI Taxonomy" id="174628"/>
    <lineage>
        <taxon>Eukaryota</taxon>
        <taxon>Metazoa</taxon>
        <taxon>Ecdysozoa</taxon>
        <taxon>Arthropoda</taxon>
        <taxon>Hexapoda</taxon>
        <taxon>Insecta</taxon>
        <taxon>Pterygota</taxon>
        <taxon>Neoptera</taxon>
        <taxon>Endopterygota</taxon>
        <taxon>Diptera</taxon>
        <taxon>Brachycera</taxon>
        <taxon>Muscomorpha</taxon>
        <taxon>Tephritoidea</taxon>
        <taxon>Tephritidae</taxon>
        <taxon>Bactrocera</taxon>
        <taxon>Bactrocera</taxon>
    </lineage>
</organism>
<protein>
    <submittedName>
        <fullName evidence="3">Insulin-like growth factor-binding protein complex acid labile subunit</fullName>
    </submittedName>
</protein>
<gene>
    <name evidence="3" type="primary">Igfals_4</name>
    <name evidence="3" type="ORF">c0_g1_i2</name>
</gene>
<keyword evidence="1" id="KW-0433">Leucine-rich repeat</keyword>
<dbReference type="PROSITE" id="PS51450">
    <property type="entry name" value="LRR"/>
    <property type="match status" value="6"/>
</dbReference>
<dbReference type="SMART" id="SM00369">
    <property type="entry name" value="LRR_TYP"/>
    <property type="match status" value="15"/>
</dbReference>